<evidence type="ECO:0000256" key="8">
    <source>
        <dbReference type="ARBA" id="ARBA00023203"/>
    </source>
</evidence>
<protein>
    <recommendedName>
        <fullName evidence="17">Myosin motor domain-containing protein</fullName>
    </recommendedName>
</protein>
<dbReference type="Gene3D" id="1.25.40.20">
    <property type="entry name" value="Ankyrin repeat-containing domain"/>
    <property type="match status" value="2"/>
</dbReference>
<dbReference type="InterPro" id="IPR002110">
    <property type="entry name" value="Ankyrin_rpt"/>
</dbReference>
<dbReference type="GO" id="GO:0008270">
    <property type="term" value="F:zinc ion binding"/>
    <property type="evidence" value="ECO:0007669"/>
    <property type="project" value="UniProtKB-KW"/>
</dbReference>
<dbReference type="GO" id="GO:0016020">
    <property type="term" value="C:membrane"/>
    <property type="evidence" value="ECO:0007669"/>
    <property type="project" value="TreeGrafter"/>
</dbReference>
<keyword evidence="6 11" id="KW-0518">Myosin</keyword>
<proteinExistence type="inferred from homology"/>
<dbReference type="InterPro" id="IPR036770">
    <property type="entry name" value="Ankyrin_rpt-contain_sf"/>
</dbReference>
<dbReference type="PRINTS" id="PR00193">
    <property type="entry name" value="MYOSINHEAVY"/>
</dbReference>
<accession>A0A7S4AC07</accession>
<dbReference type="Pfam" id="PF00063">
    <property type="entry name" value="Myosin_head"/>
    <property type="match status" value="1"/>
</dbReference>
<reference evidence="16" key="1">
    <citation type="submission" date="2021-01" db="EMBL/GenBank/DDBJ databases">
        <authorList>
            <person name="Corre E."/>
            <person name="Pelletier E."/>
            <person name="Niang G."/>
            <person name="Scheremetjew M."/>
            <person name="Finn R."/>
            <person name="Kale V."/>
            <person name="Holt S."/>
            <person name="Cochrane G."/>
            <person name="Meng A."/>
            <person name="Brown T."/>
            <person name="Cohen L."/>
        </authorList>
    </citation>
    <scope>NUCLEOTIDE SEQUENCE</scope>
    <source>
        <strain evidence="16">10249 10 AB</strain>
    </source>
</reference>
<evidence type="ECO:0000256" key="4">
    <source>
        <dbReference type="ARBA" id="ARBA00022833"/>
    </source>
</evidence>
<evidence type="ECO:0000256" key="2">
    <source>
        <dbReference type="ARBA" id="ARBA00022741"/>
    </source>
</evidence>
<dbReference type="InterPro" id="IPR001609">
    <property type="entry name" value="Myosin_head_motor_dom-like"/>
</dbReference>
<dbReference type="SMART" id="SM00242">
    <property type="entry name" value="MYSc"/>
    <property type="match status" value="1"/>
</dbReference>
<evidence type="ECO:0000313" key="16">
    <source>
        <dbReference type="EMBL" id="CAE0710409.1"/>
    </source>
</evidence>
<feature type="domain" description="Myosin motor" evidence="15">
    <location>
        <begin position="1"/>
        <end position="372"/>
    </location>
</feature>
<dbReference type="GO" id="GO:0016459">
    <property type="term" value="C:myosin complex"/>
    <property type="evidence" value="ECO:0007669"/>
    <property type="project" value="UniProtKB-KW"/>
</dbReference>
<dbReference type="InterPro" id="IPR000048">
    <property type="entry name" value="IQ_motif_EF-hand-BS"/>
</dbReference>
<evidence type="ECO:0000256" key="7">
    <source>
        <dbReference type="ARBA" id="ARBA00023175"/>
    </source>
</evidence>
<dbReference type="PROSITE" id="PS50096">
    <property type="entry name" value="IQ"/>
    <property type="match status" value="2"/>
</dbReference>
<dbReference type="Gene3D" id="6.20.240.20">
    <property type="match status" value="1"/>
</dbReference>
<dbReference type="PROSITE" id="PS51456">
    <property type="entry name" value="MYOSIN_MOTOR"/>
    <property type="match status" value="1"/>
</dbReference>
<comment type="similarity">
    <text evidence="11">Belongs to the TRAFAC class myosin-kinesin ATPase superfamily. Myosin family.</text>
</comment>
<evidence type="ECO:0000256" key="12">
    <source>
        <dbReference type="SAM" id="Coils"/>
    </source>
</evidence>
<keyword evidence="8 11" id="KW-0009">Actin-binding</keyword>
<dbReference type="InterPro" id="IPR036961">
    <property type="entry name" value="Kinesin_motor_dom_sf"/>
</dbReference>
<dbReference type="Pfam" id="PF00612">
    <property type="entry name" value="IQ"/>
    <property type="match status" value="2"/>
</dbReference>
<keyword evidence="1" id="KW-0479">Metal-binding</keyword>
<dbReference type="InterPro" id="IPR027417">
    <property type="entry name" value="P-loop_NTPase"/>
</dbReference>
<feature type="compositionally biased region" description="Low complexity" evidence="13">
    <location>
        <begin position="206"/>
        <end position="225"/>
    </location>
</feature>
<evidence type="ECO:0000256" key="1">
    <source>
        <dbReference type="ARBA" id="ARBA00022723"/>
    </source>
</evidence>
<dbReference type="Gene3D" id="1.20.5.190">
    <property type="match status" value="3"/>
</dbReference>
<dbReference type="SUPFAM" id="SSF48403">
    <property type="entry name" value="Ankyrin repeat"/>
    <property type="match status" value="2"/>
</dbReference>
<dbReference type="PANTHER" id="PTHR13140">
    <property type="entry name" value="MYOSIN"/>
    <property type="match status" value="1"/>
</dbReference>
<feature type="region of interest" description="Actin-binding" evidence="11">
    <location>
        <begin position="237"/>
        <end position="259"/>
    </location>
</feature>
<dbReference type="Gene3D" id="1.20.58.530">
    <property type="match status" value="1"/>
</dbReference>
<keyword evidence="3 10" id="KW-0863">Zinc-finger</keyword>
<organism evidence="16">
    <name type="scientific">Pseudo-nitzschia australis</name>
    <dbReference type="NCBI Taxonomy" id="44445"/>
    <lineage>
        <taxon>Eukaryota</taxon>
        <taxon>Sar</taxon>
        <taxon>Stramenopiles</taxon>
        <taxon>Ochrophyta</taxon>
        <taxon>Bacillariophyta</taxon>
        <taxon>Bacillariophyceae</taxon>
        <taxon>Bacillariophycidae</taxon>
        <taxon>Bacillariales</taxon>
        <taxon>Bacillariaceae</taxon>
        <taxon>Pseudo-nitzschia</taxon>
    </lineage>
</organism>
<evidence type="ECO:0000256" key="11">
    <source>
        <dbReference type="PROSITE-ProRule" id="PRU00782"/>
    </source>
</evidence>
<evidence type="ECO:0000256" key="6">
    <source>
        <dbReference type="ARBA" id="ARBA00023123"/>
    </source>
</evidence>
<dbReference type="CDD" id="cd00124">
    <property type="entry name" value="MYSc"/>
    <property type="match status" value="1"/>
</dbReference>
<sequence>MSIAVKLETMNISRVQELPRIGVLDIFGFESFDVNSYEQLCINYCNEALQQQFNKFVFKLEQREYEQEGIDWSFIEFPDNQDILDLIEKKRDGILSILDENCRLASCTDSTFCQAIYEKCKDHARFGATQAQKANLSFSIEHYAGTVTYSSANFLEKNKDELPQETTELLTSSSLGFLSYLGETLKKVDNEAGSSGDGLGTKKAPSSRNLTAANNSRRRNNSSILRNTVGSQFSNQLRELREKIDPTTPHYVRCLKPNDDLVPNQFEAHIIAEQLRCAGVLEAIRVSRVGFPHRYYHEQFIDRYGILTKKTKLRKRGKEFCSSLINLLIPQVSAMLSKQGSNTRTVSLGMQVGFGKVFLRTTVFDSLEFLRNKKLAQSAVVIQKYSRKFAAHYRYFIYKMAAVKIQSFFRQVCVHIQIRKIKEDAAATRIQSVWRTFMAETELMASRLIAHFCQAYWRGIAARKLYAIMHMEKQAKVVQRCWRGHCVRLPYRKTLKSIVLIQCRWRCKVARKVTRELRRESRSIRAIAAERDRFKEESERLRREVESLRFLKKDEESNHGSATEVERLKREVQRLQSVISHTQESTVSVASVATTAYSATRNDEKFGRKEYAGISWPRDTSGYESISDYRSPSLPKSICAPSNSSSTRSLSDCMMYSSHSMGFVPATSSPSTSLLDTDPEQEIEEFQLRNVSDSISSPSRIFHASISRSILRDDSDDVDDHKHRMKGELESEESKPPSSNYSTFPKLHQSIRDHDTSLMNEIIQRSEDPLVLVNAPNIDGQTALHVAVESSNLQAVEVLLEKCAVSNVQDFDGNSPLHLSAGNDIVKLLMEQGKSNPNIPNIDGICALHNFVEKLDVESVRLLLKYNAKVNVADNINWFTPLHMALLPFNRVDSLDTKGSRAMIVDLLCGDLLEFDMNEKDREGNTPLHYSAQLETPEATEIMSVILEKGADPKILNGRNQQALLLLCHNQNLRRSYDAFQECLNTLLSYGADPNHQSKSGCTPLHLCLYHQDIDSAIQLINHSAELHMIWNRPKSWIPNDDQIGFPSVLTLDMVLEEIAIHRLIAAITGPPKFAPMRPWCMQCKSPQNSSEKSIHCQHCGRHVCASCTRRALPPDFFPKSFDVCEASWVCLICEDILVSRKEDFSNSTSTTNPTLSLAVDDDECFSSRLHLI</sequence>
<dbReference type="Gene3D" id="3.40.850.10">
    <property type="entry name" value="Kinesin motor domain"/>
    <property type="match status" value="1"/>
</dbReference>
<evidence type="ECO:0000259" key="14">
    <source>
        <dbReference type="PROSITE" id="PS50178"/>
    </source>
</evidence>
<dbReference type="GO" id="GO:0005737">
    <property type="term" value="C:cytoplasm"/>
    <property type="evidence" value="ECO:0007669"/>
    <property type="project" value="TreeGrafter"/>
</dbReference>
<feature type="repeat" description="ANK" evidence="9">
    <location>
        <begin position="843"/>
        <end position="875"/>
    </location>
</feature>
<dbReference type="SUPFAM" id="SSF57903">
    <property type="entry name" value="FYVE/PHD zinc finger"/>
    <property type="match status" value="1"/>
</dbReference>
<evidence type="ECO:0000256" key="5">
    <source>
        <dbReference type="ARBA" id="ARBA00022840"/>
    </source>
</evidence>
<dbReference type="PROSITE" id="PS50088">
    <property type="entry name" value="ANK_REPEAT"/>
    <property type="match status" value="3"/>
</dbReference>
<keyword evidence="2" id="KW-0547">Nucleotide-binding</keyword>
<evidence type="ECO:0000256" key="3">
    <source>
        <dbReference type="ARBA" id="ARBA00022771"/>
    </source>
</evidence>
<dbReference type="AlphaFoldDB" id="A0A7S4AC07"/>
<feature type="repeat" description="ANK" evidence="9">
    <location>
        <begin position="779"/>
        <end position="811"/>
    </location>
</feature>
<feature type="compositionally biased region" description="Basic and acidic residues" evidence="13">
    <location>
        <begin position="719"/>
        <end position="735"/>
    </location>
</feature>
<evidence type="ECO:0000256" key="13">
    <source>
        <dbReference type="SAM" id="MobiDB-lite"/>
    </source>
</evidence>
<feature type="region of interest" description="Disordered" evidence="13">
    <location>
        <begin position="713"/>
        <end position="745"/>
    </location>
</feature>
<dbReference type="SUPFAM" id="SSF52540">
    <property type="entry name" value="P-loop containing nucleoside triphosphate hydrolases"/>
    <property type="match status" value="2"/>
</dbReference>
<dbReference type="Gene3D" id="3.30.40.10">
    <property type="entry name" value="Zinc/RING finger domain, C3HC4 (zinc finger)"/>
    <property type="match status" value="1"/>
</dbReference>
<evidence type="ECO:0000259" key="15">
    <source>
        <dbReference type="PROSITE" id="PS51456"/>
    </source>
</evidence>
<name>A0A7S4AC07_9STRA</name>
<feature type="repeat" description="ANK" evidence="9">
    <location>
        <begin position="923"/>
        <end position="958"/>
    </location>
</feature>
<dbReference type="InterPro" id="IPR017455">
    <property type="entry name" value="Znf_FYVE-rel"/>
</dbReference>
<evidence type="ECO:0000256" key="10">
    <source>
        <dbReference type="PROSITE-ProRule" id="PRU00091"/>
    </source>
</evidence>
<dbReference type="EMBL" id="HBIX01004018">
    <property type="protein sequence ID" value="CAE0710409.1"/>
    <property type="molecule type" value="Transcribed_RNA"/>
</dbReference>
<dbReference type="GO" id="GO:0051015">
    <property type="term" value="F:actin filament binding"/>
    <property type="evidence" value="ECO:0007669"/>
    <property type="project" value="TreeGrafter"/>
</dbReference>
<feature type="coiled-coil region" evidence="12">
    <location>
        <begin position="524"/>
        <end position="585"/>
    </location>
</feature>
<keyword evidence="7" id="KW-0505">Motor protein</keyword>
<dbReference type="Pfam" id="PF13637">
    <property type="entry name" value="Ank_4"/>
    <property type="match status" value="1"/>
</dbReference>
<feature type="domain" description="FYVE-type" evidence="14">
    <location>
        <begin position="1081"/>
        <end position="1139"/>
    </location>
</feature>
<dbReference type="PROSITE" id="PS50297">
    <property type="entry name" value="ANK_REP_REGION"/>
    <property type="match status" value="2"/>
</dbReference>
<dbReference type="GO" id="GO:0005524">
    <property type="term" value="F:ATP binding"/>
    <property type="evidence" value="ECO:0007669"/>
    <property type="project" value="UniProtKB-KW"/>
</dbReference>
<dbReference type="Pfam" id="PF00023">
    <property type="entry name" value="Ank"/>
    <property type="match status" value="1"/>
</dbReference>
<gene>
    <name evidence="16" type="ORF">PAUS00366_LOCUS3136</name>
</gene>
<keyword evidence="12" id="KW-0175">Coiled coil</keyword>
<dbReference type="InterPro" id="IPR013083">
    <property type="entry name" value="Znf_RING/FYVE/PHD"/>
</dbReference>
<dbReference type="GO" id="GO:0000146">
    <property type="term" value="F:microfilament motor activity"/>
    <property type="evidence" value="ECO:0007669"/>
    <property type="project" value="TreeGrafter"/>
</dbReference>
<dbReference type="SMART" id="SM00248">
    <property type="entry name" value="ANK"/>
    <property type="match status" value="6"/>
</dbReference>
<dbReference type="GO" id="GO:0007015">
    <property type="term" value="P:actin filament organization"/>
    <property type="evidence" value="ECO:0007669"/>
    <property type="project" value="TreeGrafter"/>
</dbReference>
<dbReference type="PROSITE" id="PS50178">
    <property type="entry name" value="ZF_FYVE"/>
    <property type="match status" value="1"/>
</dbReference>
<evidence type="ECO:0000256" key="9">
    <source>
        <dbReference type="PROSITE-ProRule" id="PRU00023"/>
    </source>
</evidence>
<dbReference type="InterPro" id="IPR011011">
    <property type="entry name" value="Znf_FYVE_PHD"/>
</dbReference>
<dbReference type="PANTHER" id="PTHR13140:SF845">
    <property type="entry name" value="MYOSIN-LIKE PROTEIN"/>
    <property type="match status" value="1"/>
</dbReference>
<feature type="region of interest" description="Disordered" evidence="13">
    <location>
        <begin position="191"/>
        <end position="225"/>
    </location>
</feature>
<comment type="caution">
    <text evidence="11">Lacks conserved residue(s) required for the propagation of feature annotation.</text>
</comment>
<keyword evidence="5" id="KW-0067">ATP-binding</keyword>
<keyword evidence="9" id="KW-0040">ANK repeat</keyword>
<dbReference type="Pfam" id="PF12796">
    <property type="entry name" value="Ank_2"/>
    <property type="match status" value="1"/>
</dbReference>
<keyword evidence="4" id="KW-0862">Zinc</keyword>
<evidence type="ECO:0008006" key="17">
    <source>
        <dbReference type="Google" id="ProtNLM"/>
    </source>
</evidence>
<dbReference type="SMART" id="SM00015">
    <property type="entry name" value="IQ"/>
    <property type="match status" value="4"/>
</dbReference>
<dbReference type="CDD" id="cd23767">
    <property type="entry name" value="IQCD"/>
    <property type="match status" value="1"/>
</dbReference>